<comment type="catalytic activity">
    <reaction evidence="1 2">
        <text>an acyl phosphate + H2O = a carboxylate + phosphate + H(+)</text>
        <dbReference type="Rhea" id="RHEA:14965"/>
        <dbReference type="ChEBI" id="CHEBI:15377"/>
        <dbReference type="ChEBI" id="CHEBI:15378"/>
        <dbReference type="ChEBI" id="CHEBI:29067"/>
        <dbReference type="ChEBI" id="CHEBI:43474"/>
        <dbReference type="ChEBI" id="CHEBI:59918"/>
        <dbReference type="EC" id="3.6.1.7"/>
    </reaction>
</comment>
<evidence type="ECO:0000313" key="5">
    <source>
        <dbReference type="EMBL" id="MBI4209969.1"/>
    </source>
</evidence>
<evidence type="ECO:0000313" key="6">
    <source>
        <dbReference type="Proteomes" id="UP000732298"/>
    </source>
</evidence>
<gene>
    <name evidence="5" type="ORF">HY544_00485</name>
</gene>
<protein>
    <recommendedName>
        <fullName evidence="1 2">Acylphosphatase</fullName>
        <ecNumber evidence="1 2">3.6.1.7</ecNumber>
    </recommendedName>
</protein>
<dbReference type="GO" id="GO:0003998">
    <property type="term" value="F:acylphosphatase activity"/>
    <property type="evidence" value="ECO:0007669"/>
    <property type="project" value="UniProtKB-EC"/>
</dbReference>
<comment type="caution">
    <text evidence="5">The sequence shown here is derived from an EMBL/GenBank/DDBJ whole genome shotgun (WGS) entry which is preliminary data.</text>
</comment>
<dbReference type="Pfam" id="PF00708">
    <property type="entry name" value="Acylphosphatase"/>
    <property type="match status" value="1"/>
</dbReference>
<dbReference type="InterPro" id="IPR017968">
    <property type="entry name" value="Acylphosphatase_CS"/>
</dbReference>
<dbReference type="PROSITE" id="PS51160">
    <property type="entry name" value="ACYLPHOSPHATASE_3"/>
    <property type="match status" value="1"/>
</dbReference>
<dbReference type="Gene3D" id="3.30.70.100">
    <property type="match status" value="1"/>
</dbReference>
<evidence type="ECO:0000256" key="3">
    <source>
        <dbReference type="RuleBase" id="RU004168"/>
    </source>
</evidence>
<reference evidence="5" key="1">
    <citation type="submission" date="2020-07" db="EMBL/GenBank/DDBJ databases">
        <title>Huge and variable diversity of episymbiotic CPR bacteria and DPANN archaea in groundwater ecosystems.</title>
        <authorList>
            <person name="He C.Y."/>
            <person name="Keren R."/>
            <person name="Whittaker M."/>
            <person name="Farag I.F."/>
            <person name="Doudna J."/>
            <person name="Cate J.H.D."/>
            <person name="Banfield J.F."/>
        </authorList>
    </citation>
    <scope>NUCLEOTIDE SEQUENCE</scope>
    <source>
        <strain evidence="5">NC_groundwater_1296_Ag_S-0.2um_52_80</strain>
    </source>
</reference>
<dbReference type="PANTHER" id="PTHR47268:SF4">
    <property type="entry name" value="ACYLPHOSPHATASE"/>
    <property type="match status" value="1"/>
</dbReference>
<dbReference type="EMBL" id="JACQPB010000005">
    <property type="protein sequence ID" value="MBI4209969.1"/>
    <property type="molecule type" value="Genomic_DNA"/>
</dbReference>
<accession>A0A8T3YP10</accession>
<proteinExistence type="inferred from homology"/>
<dbReference type="SUPFAM" id="SSF54975">
    <property type="entry name" value="Acylphosphatase/BLUF domain-like"/>
    <property type="match status" value="1"/>
</dbReference>
<organism evidence="5 6">
    <name type="scientific">Candidatus Iainarchaeum sp</name>
    <dbReference type="NCBI Taxonomy" id="3101447"/>
    <lineage>
        <taxon>Archaea</taxon>
        <taxon>Candidatus Iainarchaeota</taxon>
        <taxon>Candidatus Iainarchaeia</taxon>
        <taxon>Candidatus Iainarchaeales</taxon>
        <taxon>Candidatus Iainarchaeaceae</taxon>
        <taxon>Candidatus Iainarchaeum</taxon>
    </lineage>
</organism>
<dbReference type="PROSITE" id="PS00151">
    <property type="entry name" value="ACYLPHOSPHATASE_2"/>
    <property type="match status" value="1"/>
</dbReference>
<evidence type="ECO:0000259" key="4">
    <source>
        <dbReference type="PROSITE" id="PS51160"/>
    </source>
</evidence>
<name>A0A8T3YP10_9ARCH</name>
<dbReference type="EC" id="3.6.1.7" evidence="1 2"/>
<evidence type="ECO:0000256" key="1">
    <source>
        <dbReference type="PROSITE-ProRule" id="PRU00520"/>
    </source>
</evidence>
<dbReference type="InterPro" id="IPR036046">
    <property type="entry name" value="Acylphosphatase-like_dom_sf"/>
</dbReference>
<keyword evidence="1 2" id="KW-0378">Hydrolase</keyword>
<feature type="active site" evidence="1">
    <location>
        <position position="36"/>
    </location>
</feature>
<evidence type="ECO:0000256" key="2">
    <source>
        <dbReference type="RuleBase" id="RU000553"/>
    </source>
</evidence>
<feature type="active site" evidence="1">
    <location>
        <position position="18"/>
    </location>
</feature>
<dbReference type="AlphaFoldDB" id="A0A8T3YP10"/>
<comment type="similarity">
    <text evidence="3">Belongs to the acylphosphatase family.</text>
</comment>
<dbReference type="PROSITE" id="PS00150">
    <property type="entry name" value="ACYLPHOSPHATASE_1"/>
    <property type="match status" value="1"/>
</dbReference>
<dbReference type="Proteomes" id="UP000732298">
    <property type="component" value="Unassembled WGS sequence"/>
</dbReference>
<sequence length="90" mass="9866">MERLDAVVKGRVQGVGFRFFVQSQATLLGLRGFVRNLHDGTVEVVAEGEKEKLAKLLSALVKGHPLSRVDGVDSNWGTATSGFRDFSIRH</sequence>
<dbReference type="InterPro" id="IPR020456">
    <property type="entry name" value="Acylphosphatase"/>
</dbReference>
<feature type="domain" description="Acylphosphatase-like" evidence="4">
    <location>
        <begin position="3"/>
        <end position="90"/>
    </location>
</feature>
<dbReference type="InterPro" id="IPR001792">
    <property type="entry name" value="Acylphosphatase-like_dom"/>
</dbReference>
<dbReference type="PANTHER" id="PTHR47268">
    <property type="entry name" value="ACYLPHOSPHATASE"/>
    <property type="match status" value="1"/>
</dbReference>
<dbReference type="PRINTS" id="PR00112">
    <property type="entry name" value="ACYLPHPHTASE"/>
</dbReference>